<evidence type="ECO:0000256" key="2">
    <source>
        <dbReference type="ARBA" id="ARBA00005887"/>
    </source>
</evidence>
<feature type="transmembrane region" description="Helical" evidence="6">
    <location>
        <begin position="109"/>
        <end position="130"/>
    </location>
</feature>
<evidence type="ECO:0000313" key="8">
    <source>
        <dbReference type="EMBL" id="ETO23911.1"/>
    </source>
</evidence>
<dbReference type="GO" id="GO:0008519">
    <property type="term" value="F:ammonium channel activity"/>
    <property type="evidence" value="ECO:0007669"/>
    <property type="project" value="InterPro"/>
</dbReference>
<evidence type="ECO:0000313" key="9">
    <source>
        <dbReference type="Proteomes" id="UP000023152"/>
    </source>
</evidence>
<dbReference type="Proteomes" id="UP000023152">
    <property type="component" value="Unassembled WGS sequence"/>
</dbReference>
<name>X6ND76_RETFI</name>
<evidence type="ECO:0000256" key="6">
    <source>
        <dbReference type="SAM" id="Phobius"/>
    </source>
</evidence>
<keyword evidence="3 6" id="KW-0812">Transmembrane</keyword>
<evidence type="ECO:0000256" key="4">
    <source>
        <dbReference type="ARBA" id="ARBA00022989"/>
    </source>
</evidence>
<feature type="transmembrane region" description="Helical" evidence="6">
    <location>
        <begin position="54"/>
        <end position="74"/>
    </location>
</feature>
<keyword evidence="9" id="KW-1185">Reference proteome</keyword>
<organism evidence="8 9">
    <name type="scientific">Reticulomyxa filosa</name>
    <dbReference type="NCBI Taxonomy" id="46433"/>
    <lineage>
        <taxon>Eukaryota</taxon>
        <taxon>Sar</taxon>
        <taxon>Rhizaria</taxon>
        <taxon>Retaria</taxon>
        <taxon>Foraminifera</taxon>
        <taxon>Monothalamids</taxon>
        <taxon>Reticulomyxidae</taxon>
        <taxon>Reticulomyxa</taxon>
    </lineage>
</organism>
<reference evidence="8 9" key="1">
    <citation type="journal article" date="2013" name="Curr. Biol.">
        <title>The Genome of the Foraminiferan Reticulomyxa filosa.</title>
        <authorList>
            <person name="Glockner G."/>
            <person name="Hulsmann N."/>
            <person name="Schleicher M."/>
            <person name="Noegel A.A."/>
            <person name="Eichinger L."/>
            <person name="Gallinger C."/>
            <person name="Pawlowski J."/>
            <person name="Sierra R."/>
            <person name="Euteneuer U."/>
            <person name="Pillet L."/>
            <person name="Moustafa A."/>
            <person name="Platzer M."/>
            <person name="Groth M."/>
            <person name="Szafranski K."/>
            <person name="Schliwa M."/>
        </authorList>
    </citation>
    <scope>NUCLEOTIDE SEQUENCE [LARGE SCALE GENOMIC DNA]</scope>
</reference>
<keyword evidence="4 6" id="KW-1133">Transmembrane helix</keyword>
<dbReference type="OrthoDB" id="534912at2759"/>
<comment type="caution">
    <text evidence="8">The sequence shown here is derived from an EMBL/GenBank/DDBJ whole genome shotgun (WGS) entry which is preliminary data.</text>
</comment>
<dbReference type="EMBL" id="ASPP01009606">
    <property type="protein sequence ID" value="ETO23911.1"/>
    <property type="molecule type" value="Genomic_DNA"/>
</dbReference>
<dbReference type="PANTHER" id="PTHR43029:SF21">
    <property type="entry name" value="AMMONIUM TRANSPORTER 1"/>
    <property type="match status" value="1"/>
</dbReference>
<sequence>MQIKKSDHTSHNHNKNQQNRLFATTLVMLQTPGMGLTQAGLIREKNALSMLAQTFLGMTIGALLWIICGFGLTFGRSLGDLGLIGDPFEYVFFTNVSIKKPYHQETAPNIPAVLFASFQMMFALMTPLIVSGSWVERMSFKSVVIFLIVWPILKNPKNIVSIFDCVTMNRRGWLCKLGFEDFAGGIVIHASAGVSGLVVSVLLHKRFGREQLGIFF</sequence>
<evidence type="ECO:0000256" key="5">
    <source>
        <dbReference type="ARBA" id="ARBA00023136"/>
    </source>
</evidence>
<dbReference type="InterPro" id="IPR001905">
    <property type="entry name" value="Ammonium_transpt"/>
</dbReference>
<dbReference type="SUPFAM" id="SSF111352">
    <property type="entry name" value="Ammonium transporter"/>
    <property type="match status" value="1"/>
</dbReference>
<proteinExistence type="inferred from homology"/>
<evidence type="ECO:0000256" key="1">
    <source>
        <dbReference type="ARBA" id="ARBA00004141"/>
    </source>
</evidence>
<dbReference type="Pfam" id="PF00909">
    <property type="entry name" value="Ammonium_transp"/>
    <property type="match status" value="1"/>
</dbReference>
<gene>
    <name evidence="8" type="ORF">RFI_13246</name>
</gene>
<dbReference type="AlphaFoldDB" id="X6ND76"/>
<accession>X6ND76</accession>
<feature type="domain" description="Ammonium transporter AmtB-like" evidence="7">
    <location>
        <begin position="21"/>
        <end position="210"/>
    </location>
</feature>
<dbReference type="GO" id="GO:0005886">
    <property type="term" value="C:plasma membrane"/>
    <property type="evidence" value="ECO:0007669"/>
    <property type="project" value="TreeGrafter"/>
</dbReference>
<feature type="transmembrane region" description="Helical" evidence="6">
    <location>
        <begin position="21"/>
        <end position="42"/>
    </location>
</feature>
<comment type="subcellular location">
    <subcellularLocation>
        <location evidence="1">Membrane</location>
        <topology evidence="1">Multi-pass membrane protein</topology>
    </subcellularLocation>
</comment>
<comment type="similarity">
    <text evidence="2">Belongs to the ammonia transporter channel (TC 1.A.11.2) family.</text>
</comment>
<dbReference type="PANTHER" id="PTHR43029">
    <property type="entry name" value="AMMONIUM TRANSPORTER MEP2"/>
    <property type="match status" value="1"/>
</dbReference>
<dbReference type="InterPro" id="IPR024041">
    <property type="entry name" value="NH4_transpt_AmtB-like_dom"/>
</dbReference>
<evidence type="ECO:0000259" key="7">
    <source>
        <dbReference type="Pfam" id="PF00909"/>
    </source>
</evidence>
<dbReference type="OMA" id="HNMAFGR"/>
<dbReference type="InterPro" id="IPR029020">
    <property type="entry name" value="Ammonium/urea_transptr"/>
</dbReference>
<dbReference type="Gene3D" id="1.10.3430.10">
    <property type="entry name" value="Ammonium transporter AmtB like domains"/>
    <property type="match status" value="1"/>
</dbReference>
<keyword evidence="5 6" id="KW-0472">Membrane</keyword>
<protein>
    <submittedName>
        <fullName evidence="8">Ammonium transporter</fullName>
    </submittedName>
</protein>
<feature type="transmembrane region" description="Helical" evidence="6">
    <location>
        <begin position="182"/>
        <end position="203"/>
    </location>
</feature>
<evidence type="ECO:0000256" key="3">
    <source>
        <dbReference type="ARBA" id="ARBA00022692"/>
    </source>
</evidence>